<keyword evidence="5" id="KW-1185">Reference proteome</keyword>
<dbReference type="EMBL" id="CAJOBC010000367">
    <property type="protein sequence ID" value="CAF3577377.1"/>
    <property type="molecule type" value="Genomic_DNA"/>
</dbReference>
<comment type="caution">
    <text evidence="1">The sequence shown here is derived from an EMBL/GenBank/DDBJ whole genome shotgun (WGS) entry which is preliminary data.</text>
</comment>
<evidence type="ECO:0000313" key="5">
    <source>
        <dbReference type="Proteomes" id="UP000663829"/>
    </source>
</evidence>
<dbReference type="Proteomes" id="UP000682733">
    <property type="component" value="Unassembled WGS sequence"/>
</dbReference>
<dbReference type="EMBL" id="CAJNOK010002259">
    <property type="protein sequence ID" value="CAF0852055.1"/>
    <property type="molecule type" value="Genomic_DNA"/>
</dbReference>
<protein>
    <submittedName>
        <fullName evidence="1">Uncharacterized protein</fullName>
    </submittedName>
</protein>
<dbReference type="EMBL" id="CAJOBA010002259">
    <property type="protein sequence ID" value="CAF3637261.1"/>
    <property type="molecule type" value="Genomic_DNA"/>
</dbReference>
<dbReference type="EMBL" id="CAJNOQ010000367">
    <property type="protein sequence ID" value="CAF0793007.1"/>
    <property type="molecule type" value="Genomic_DNA"/>
</dbReference>
<gene>
    <name evidence="1" type="ORF">GPM918_LOCUS3101</name>
    <name evidence="2" type="ORF">OVA965_LOCUS7197</name>
    <name evidence="3" type="ORF">SRO942_LOCUS3101</name>
    <name evidence="4" type="ORF">TMI583_LOCUS7193</name>
</gene>
<evidence type="ECO:0000313" key="1">
    <source>
        <dbReference type="EMBL" id="CAF0793007.1"/>
    </source>
</evidence>
<organism evidence="1 5">
    <name type="scientific">Didymodactylos carnosus</name>
    <dbReference type="NCBI Taxonomy" id="1234261"/>
    <lineage>
        <taxon>Eukaryota</taxon>
        <taxon>Metazoa</taxon>
        <taxon>Spiralia</taxon>
        <taxon>Gnathifera</taxon>
        <taxon>Rotifera</taxon>
        <taxon>Eurotatoria</taxon>
        <taxon>Bdelloidea</taxon>
        <taxon>Philodinida</taxon>
        <taxon>Philodinidae</taxon>
        <taxon>Didymodactylos</taxon>
    </lineage>
</organism>
<name>A0A813SBW8_9BILA</name>
<reference evidence="1" key="1">
    <citation type="submission" date="2021-02" db="EMBL/GenBank/DDBJ databases">
        <authorList>
            <person name="Nowell W R."/>
        </authorList>
    </citation>
    <scope>NUCLEOTIDE SEQUENCE</scope>
</reference>
<evidence type="ECO:0000313" key="2">
    <source>
        <dbReference type="EMBL" id="CAF0852055.1"/>
    </source>
</evidence>
<evidence type="ECO:0000313" key="3">
    <source>
        <dbReference type="EMBL" id="CAF3577377.1"/>
    </source>
</evidence>
<proteinExistence type="predicted"/>
<dbReference type="OrthoDB" id="10009098at2759"/>
<sequence>MLCLLITRAVYEREQRQKQMTNLHRLLFNLPDVDLNTINMNKLKDDIIDKTANRFGQVCMTLGKTIREMDEFKSQLQNLPTSIAQKLGALSDGSNNQAIESLQRALVENQLHFNAPQHIVSN</sequence>
<accession>A0A813SBW8</accession>
<evidence type="ECO:0000313" key="4">
    <source>
        <dbReference type="EMBL" id="CAF3637261.1"/>
    </source>
</evidence>
<dbReference type="Proteomes" id="UP000663829">
    <property type="component" value="Unassembled WGS sequence"/>
</dbReference>
<dbReference type="AlphaFoldDB" id="A0A813SBW8"/>
<dbReference type="Proteomes" id="UP000681722">
    <property type="component" value="Unassembled WGS sequence"/>
</dbReference>
<dbReference type="Proteomes" id="UP000677228">
    <property type="component" value="Unassembled WGS sequence"/>
</dbReference>